<keyword evidence="1" id="KW-1133">Transmembrane helix</keyword>
<evidence type="ECO:0000313" key="2">
    <source>
        <dbReference type="EMBL" id="OAG19392.1"/>
    </source>
</evidence>
<proteinExistence type="predicted"/>
<keyword evidence="3" id="KW-1185">Reference proteome</keyword>
<sequence length="100" mass="11748">MPALKFHHRAESINAEDHKIGPIPLPWFIPMCIFAPSFLAFIVWVFYLQTVKRYQNKKQLQAQQEQERMAKKEVETQMQQFIGASADSAYIRAPERAVRR</sequence>
<dbReference type="EMBL" id="KV441481">
    <property type="protein sequence ID" value="OAG19392.1"/>
    <property type="molecule type" value="Genomic_DNA"/>
</dbReference>
<name>A0A177DK22_ALTAL</name>
<accession>A0A177DK22</accession>
<dbReference type="OMA" id="HHRAESI"/>
<evidence type="ECO:0000256" key="1">
    <source>
        <dbReference type="SAM" id="Phobius"/>
    </source>
</evidence>
<keyword evidence="1" id="KW-0472">Membrane</keyword>
<gene>
    <name evidence="2" type="ORF">CC77DRAFT_1062541</name>
</gene>
<dbReference type="RefSeq" id="XP_018384813.1">
    <property type="nucleotide sequence ID" value="XM_018528531.1"/>
</dbReference>
<feature type="transmembrane region" description="Helical" evidence="1">
    <location>
        <begin position="27"/>
        <end position="48"/>
    </location>
</feature>
<reference evidence="2 3" key="1">
    <citation type="submission" date="2016-05" db="EMBL/GenBank/DDBJ databases">
        <title>Comparative analysis of secretome profiles of manganese(II)-oxidizing ascomycete fungi.</title>
        <authorList>
            <consortium name="DOE Joint Genome Institute"/>
            <person name="Zeiner C.A."/>
            <person name="Purvine S.O."/>
            <person name="Zink E.M."/>
            <person name="Wu S."/>
            <person name="Pasa-Tolic L."/>
            <person name="Chaput D.L."/>
            <person name="Haridas S."/>
            <person name="Grigoriev I.V."/>
            <person name="Santelli C.M."/>
            <person name="Hansel C.M."/>
        </authorList>
    </citation>
    <scope>NUCLEOTIDE SEQUENCE [LARGE SCALE GENOMIC DNA]</scope>
    <source>
        <strain evidence="2 3">SRC1lrK2f</strain>
    </source>
</reference>
<organism evidence="2 3">
    <name type="scientific">Alternaria alternata</name>
    <name type="common">Alternaria rot fungus</name>
    <name type="synonym">Torula alternata</name>
    <dbReference type="NCBI Taxonomy" id="5599"/>
    <lineage>
        <taxon>Eukaryota</taxon>
        <taxon>Fungi</taxon>
        <taxon>Dikarya</taxon>
        <taxon>Ascomycota</taxon>
        <taxon>Pezizomycotina</taxon>
        <taxon>Dothideomycetes</taxon>
        <taxon>Pleosporomycetidae</taxon>
        <taxon>Pleosporales</taxon>
        <taxon>Pleosporineae</taxon>
        <taxon>Pleosporaceae</taxon>
        <taxon>Alternaria</taxon>
        <taxon>Alternaria sect. Alternaria</taxon>
        <taxon>Alternaria alternata complex</taxon>
    </lineage>
</organism>
<dbReference type="AlphaFoldDB" id="A0A177DK22"/>
<dbReference type="GeneID" id="29114125"/>
<dbReference type="Proteomes" id="UP000077248">
    <property type="component" value="Unassembled WGS sequence"/>
</dbReference>
<evidence type="ECO:0000313" key="3">
    <source>
        <dbReference type="Proteomes" id="UP000077248"/>
    </source>
</evidence>
<dbReference type="VEuPathDB" id="FungiDB:CC77DRAFT_1062541"/>
<protein>
    <submittedName>
        <fullName evidence="2">Uncharacterized protein</fullName>
    </submittedName>
</protein>
<dbReference type="KEGG" id="aalt:CC77DRAFT_1062541"/>
<keyword evidence="1" id="KW-0812">Transmembrane</keyword>